<evidence type="ECO:0000313" key="3">
    <source>
        <dbReference type="Ensembl" id="ENSRROP00000008172.1"/>
    </source>
</evidence>
<proteinExistence type="predicted"/>
<evidence type="ECO:0000256" key="2">
    <source>
        <dbReference type="SAM" id="MobiDB-lite"/>
    </source>
</evidence>
<feature type="compositionally biased region" description="Low complexity" evidence="2">
    <location>
        <begin position="34"/>
        <end position="48"/>
    </location>
</feature>
<feature type="region of interest" description="Disordered" evidence="2">
    <location>
        <begin position="1"/>
        <end position="56"/>
    </location>
</feature>
<feature type="compositionally biased region" description="Pro residues" evidence="2">
    <location>
        <begin position="149"/>
        <end position="166"/>
    </location>
</feature>
<protein>
    <submittedName>
        <fullName evidence="3">Selenoprotein V</fullName>
    </submittedName>
</protein>
<dbReference type="Pfam" id="PF10262">
    <property type="entry name" value="Rdx"/>
    <property type="match status" value="1"/>
</dbReference>
<organism evidence="3 4">
    <name type="scientific">Rhinopithecus roxellana</name>
    <name type="common">Golden snub-nosed monkey</name>
    <name type="synonym">Pygathrix roxellana</name>
    <dbReference type="NCBI Taxonomy" id="61622"/>
    <lineage>
        <taxon>Eukaryota</taxon>
        <taxon>Metazoa</taxon>
        <taxon>Chordata</taxon>
        <taxon>Craniata</taxon>
        <taxon>Vertebrata</taxon>
        <taxon>Euteleostomi</taxon>
        <taxon>Mammalia</taxon>
        <taxon>Eutheria</taxon>
        <taxon>Euarchontoglires</taxon>
        <taxon>Primates</taxon>
        <taxon>Haplorrhini</taxon>
        <taxon>Catarrhini</taxon>
        <taxon>Cercopithecidae</taxon>
        <taxon>Colobinae</taxon>
        <taxon>Rhinopithecus</taxon>
    </lineage>
</organism>
<feature type="region of interest" description="Disordered" evidence="2">
    <location>
        <begin position="145"/>
        <end position="190"/>
    </location>
</feature>
<dbReference type="Proteomes" id="UP000233200">
    <property type="component" value="Unplaced"/>
</dbReference>
<dbReference type="InterPro" id="IPR051441">
    <property type="entry name" value="SelW_related"/>
</dbReference>
<reference evidence="3" key="1">
    <citation type="submission" date="2025-08" db="UniProtKB">
        <authorList>
            <consortium name="Ensembl"/>
        </authorList>
    </citation>
    <scope>IDENTIFICATION</scope>
</reference>
<sequence length="348" mass="36931">MNNQARTPAPSSARTSTSVRASTLTPTPTPLRTPTPVRTRTPIRTQTPVLTPSPARPPALVQTTAPAHIPTQVPTPALVRIPRLVPPPARAWIPTPVPAPAPVRNPTPVPTPAGTLTPPVRVPAPAPAPAQVLAGIRTALPALDSYPAPALPLDPPPEPAPEPPLSPEEDPEPAPSLKLIPSVSSEAGPALGPLPAHTPLAANSSGPTLDFTFRADPLATGLADPHIPSSVPAPILGTIPSALSLQNSTETFVSTSENFALDKRVLIRVTYWVLNSYSLRYILLKNSLEQQFPNHLLFEEDRAAQATGEFEVFVNGRLVHSKKRGDGFVNESGLQKIVSVIYEEIKKR</sequence>
<dbReference type="GO" id="GO:0005829">
    <property type="term" value="C:cytosol"/>
    <property type="evidence" value="ECO:0007669"/>
    <property type="project" value="TreeGrafter"/>
</dbReference>
<dbReference type="InterPro" id="IPR011893">
    <property type="entry name" value="Selenoprotein_Rdx-typ"/>
</dbReference>
<reference evidence="3" key="2">
    <citation type="submission" date="2025-09" db="UniProtKB">
        <authorList>
            <consortium name="Ensembl"/>
        </authorList>
    </citation>
    <scope>IDENTIFICATION</scope>
</reference>
<dbReference type="STRING" id="61622.ENSRROP00000008172"/>
<dbReference type="PRINTS" id="PR01217">
    <property type="entry name" value="PRICHEXTENSN"/>
</dbReference>
<dbReference type="PANTHER" id="PTHR15124:SF17">
    <property type="entry name" value="SELENOPROTEIN V"/>
    <property type="match status" value="1"/>
</dbReference>
<dbReference type="InterPro" id="IPR036249">
    <property type="entry name" value="Thioredoxin-like_sf"/>
</dbReference>
<feature type="compositionally biased region" description="Low complexity" evidence="2">
    <location>
        <begin position="1"/>
        <end position="26"/>
    </location>
</feature>
<gene>
    <name evidence="3" type="primary">SELENOV</name>
</gene>
<dbReference type="FunFam" id="3.40.30.10:FF:000220">
    <property type="entry name" value="Selenoprotein V"/>
    <property type="match status" value="1"/>
</dbReference>
<name>A0A2K6NV66_RHIRO</name>
<accession>A0A2K6NV66</accession>
<evidence type="ECO:0000256" key="1">
    <source>
        <dbReference type="ARBA" id="ARBA00023284"/>
    </source>
</evidence>
<dbReference type="PANTHER" id="PTHR15124">
    <property type="entry name" value="SELENOPROTEIN W"/>
    <property type="match status" value="1"/>
</dbReference>
<dbReference type="AlphaFoldDB" id="A0A2K6NV66"/>
<dbReference type="Ensembl" id="ENSRROT00000032228.1">
    <property type="protein sequence ID" value="ENSRROP00000008172.1"/>
    <property type="gene ID" value="ENSRROG00000028526.1"/>
</dbReference>
<dbReference type="SUPFAM" id="SSF52833">
    <property type="entry name" value="Thioredoxin-like"/>
    <property type="match status" value="1"/>
</dbReference>
<dbReference type="NCBIfam" id="TIGR02174">
    <property type="entry name" value="CXXU_selWTH"/>
    <property type="match status" value="1"/>
</dbReference>
<keyword evidence="4" id="KW-1185">Reference proteome</keyword>
<keyword evidence="1" id="KW-0676">Redox-active center</keyword>
<dbReference type="GeneTree" id="ENSGT00940000163358"/>
<evidence type="ECO:0000313" key="4">
    <source>
        <dbReference type="Proteomes" id="UP000233200"/>
    </source>
</evidence>
<dbReference type="Gene3D" id="3.40.30.10">
    <property type="entry name" value="Glutaredoxin"/>
    <property type="match status" value="1"/>
</dbReference>